<dbReference type="InterPro" id="IPR006311">
    <property type="entry name" value="TAT_signal"/>
</dbReference>
<comment type="caution">
    <text evidence="1">The sequence shown here is derived from an EMBL/GenBank/DDBJ whole genome shotgun (WGS) entry which is preliminary data.</text>
</comment>
<dbReference type="Proteomes" id="UP000648801">
    <property type="component" value="Unassembled WGS sequence"/>
</dbReference>
<gene>
    <name evidence="1" type="ORF">GCM10011507_34640</name>
</gene>
<dbReference type="RefSeq" id="WP_188760805.1">
    <property type="nucleotide sequence ID" value="NZ_BMJB01000005.1"/>
</dbReference>
<keyword evidence="2" id="KW-1185">Reference proteome</keyword>
<name>A0A916S1R6_9BACT</name>
<reference evidence="1" key="1">
    <citation type="journal article" date="2014" name="Int. J. Syst. Evol. Microbiol.">
        <title>Complete genome sequence of Corynebacterium casei LMG S-19264T (=DSM 44701T), isolated from a smear-ripened cheese.</title>
        <authorList>
            <consortium name="US DOE Joint Genome Institute (JGI-PGF)"/>
            <person name="Walter F."/>
            <person name="Albersmeier A."/>
            <person name="Kalinowski J."/>
            <person name="Ruckert C."/>
        </authorList>
    </citation>
    <scope>NUCLEOTIDE SEQUENCE</scope>
    <source>
        <strain evidence="1">CGMCC 1.15447</strain>
    </source>
</reference>
<evidence type="ECO:0000313" key="1">
    <source>
        <dbReference type="EMBL" id="GGA80476.1"/>
    </source>
</evidence>
<protein>
    <recommendedName>
        <fullName evidence="3">Ferritin-like domain-containing protein</fullName>
    </recommendedName>
</protein>
<evidence type="ECO:0008006" key="3">
    <source>
        <dbReference type="Google" id="ProtNLM"/>
    </source>
</evidence>
<dbReference type="PROSITE" id="PS51318">
    <property type="entry name" value="TAT"/>
    <property type="match status" value="1"/>
</dbReference>
<organism evidence="1 2">
    <name type="scientific">Edaphobacter acidisoli</name>
    <dbReference type="NCBI Taxonomy" id="2040573"/>
    <lineage>
        <taxon>Bacteria</taxon>
        <taxon>Pseudomonadati</taxon>
        <taxon>Acidobacteriota</taxon>
        <taxon>Terriglobia</taxon>
        <taxon>Terriglobales</taxon>
        <taxon>Acidobacteriaceae</taxon>
        <taxon>Edaphobacter</taxon>
    </lineage>
</organism>
<reference evidence="1" key="2">
    <citation type="submission" date="2020-09" db="EMBL/GenBank/DDBJ databases">
        <authorList>
            <person name="Sun Q."/>
            <person name="Zhou Y."/>
        </authorList>
    </citation>
    <scope>NUCLEOTIDE SEQUENCE</scope>
    <source>
        <strain evidence="1">CGMCC 1.15447</strain>
    </source>
</reference>
<dbReference type="EMBL" id="BMJB01000005">
    <property type="protein sequence ID" value="GGA80476.1"/>
    <property type="molecule type" value="Genomic_DNA"/>
</dbReference>
<proteinExistence type="predicted"/>
<accession>A0A916S1R6</accession>
<sequence length="331" mass="33232">MPTDKLIRNFAFVNGVNRRSFLTGATMFGLGAATTAIVDGCGEGHSMMSTTPVSAAASTDTAANILTAALIAESLAITTYYTALSTEAVITDPNLAGSGGTALNVSANGSQINVAYLQGALLQEVSHAQTLRSLLGLATNGSGDATAKIPQTFYFPSGTFGSLSGFLPVLIDLETAFIGAYMTAVEEFASMAAGYNGFSSTQANPASSGSNLTQADLILYAKVASSILGVEAEHRALVRGIPAVTLSSPNYAGVDLIPANNVNYESSDNFTGLITSVSGDSSTTAAAALGPFITAGSNPVSVATVAAQASFSSVVPASIAANVSGSIPAAE</sequence>
<dbReference type="AlphaFoldDB" id="A0A916S1R6"/>
<evidence type="ECO:0000313" key="2">
    <source>
        <dbReference type="Proteomes" id="UP000648801"/>
    </source>
</evidence>